<evidence type="ECO:0000313" key="8">
    <source>
        <dbReference type="Proteomes" id="UP000037977"/>
    </source>
</evidence>
<name>A0A0M9DIE2_9BACI</name>
<evidence type="ECO:0008006" key="9">
    <source>
        <dbReference type="Google" id="ProtNLM"/>
    </source>
</evidence>
<reference evidence="7 8" key="1">
    <citation type="submission" date="2015-07" db="EMBL/GenBank/DDBJ databases">
        <title>Genome sequencing project for genomic taxonomy and phylogenomics of Bacillus-like bacteria.</title>
        <authorList>
            <person name="Liu B."/>
            <person name="Wang J."/>
            <person name="Zhu Y."/>
            <person name="Liu G."/>
            <person name="Chen Q."/>
            <person name="Chen Z."/>
            <person name="Che J."/>
            <person name="Ge C."/>
            <person name="Shi H."/>
            <person name="Pan Z."/>
            <person name="Liu X."/>
        </authorList>
    </citation>
    <scope>NUCLEOTIDE SEQUENCE [LARGE SCALE GENOMIC DNA]</scope>
    <source>
        <strain evidence="7 8">DSM 54</strain>
    </source>
</reference>
<feature type="transmembrane region" description="Helical" evidence="6">
    <location>
        <begin position="382"/>
        <end position="401"/>
    </location>
</feature>
<dbReference type="GO" id="GO:0042910">
    <property type="term" value="F:xenobiotic transmembrane transporter activity"/>
    <property type="evidence" value="ECO:0007669"/>
    <property type="project" value="InterPro"/>
</dbReference>
<organism evidence="7 8">
    <name type="scientific">Lysinibacillus macroides</name>
    <dbReference type="NCBI Taxonomy" id="33935"/>
    <lineage>
        <taxon>Bacteria</taxon>
        <taxon>Bacillati</taxon>
        <taxon>Bacillota</taxon>
        <taxon>Bacilli</taxon>
        <taxon>Bacillales</taxon>
        <taxon>Bacillaceae</taxon>
        <taxon>Lysinibacillus</taxon>
    </lineage>
</organism>
<gene>
    <name evidence="7" type="ORF">ADM90_18075</name>
</gene>
<comment type="subcellular location">
    <subcellularLocation>
        <location evidence="1">Membrane</location>
        <topology evidence="1">Multi-pass membrane protein</topology>
    </subcellularLocation>
</comment>
<feature type="transmembrane region" description="Helical" evidence="6">
    <location>
        <begin position="262"/>
        <end position="280"/>
    </location>
</feature>
<dbReference type="Pfam" id="PF01554">
    <property type="entry name" value="MatE"/>
    <property type="match status" value="2"/>
</dbReference>
<evidence type="ECO:0000256" key="4">
    <source>
        <dbReference type="ARBA" id="ARBA00022989"/>
    </source>
</evidence>
<feature type="transmembrane region" description="Helical" evidence="6">
    <location>
        <begin position="309"/>
        <end position="329"/>
    </location>
</feature>
<accession>A0A0M9DIE2</accession>
<sequence length="433" mass="48853">MITWKTYILIAIPLILSTITTPILGVVDTMVIGHLLNPAFIGGVAISVTIFNTLYWLFGFLRVSTTGMVAQAFGRDNSHDQKLAFWRPLLLAVVMGFIFIILQQVILMVATIIMKADATVWLYAKQYFSIRIWVAPFALAMYVIIGWLIGAKQVRATLLLQLYMNILNIILCIVFVIICHMEIRGVALATVVAEITAPLIGLYLLKSQQLLTGWQKLRAEVFDRQVVQTMLRLNSDFFIRTACLLTAFTLFTSIGSSMSVDILAANTILFQLHFVFAYFFDGLANASSIYIGNAVGSNNKKLYEQTIRISFWWSFGLAIVLSALFYFLGPVILASFTNIEAIYQLTLQYQMWLVLFPLVGFWALMLSGIFSGATMIAPIRNSHIWSLISYLLALVICLPLWGNDGLWFAFILFTFGRSLFLAIYQPRLKKLFI</sequence>
<keyword evidence="8" id="KW-1185">Reference proteome</keyword>
<feature type="transmembrane region" description="Helical" evidence="6">
    <location>
        <begin position="7"/>
        <end position="27"/>
    </location>
</feature>
<dbReference type="AlphaFoldDB" id="A0A0M9DIE2"/>
<keyword evidence="4 6" id="KW-1133">Transmembrane helix</keyword>
<comment type="similarity">
    <text evidence="2">Belongs to the multi antimicrobial extrusion (MATE) (TC 2.A.66.1) family.</text>
</comment>
<evidence type="ECO:0000256" key="1">
    <source>
        <dbReference type="ARBA" id="ARBA00004141"/>
    </source>
</evidence>
<evidence type="ECO:0000256" key="5">
    <source>
        <dbReference type="ARBA" id="ARBA00023136"/>
    </source>
</evidence>
<feature type="transmembrane region" description="Helical" evidence="6">
    <location>
        <begin position="89"/>
        <end position="113"/>
    </location>
</feature>
<feature type="transmembrane region" description="Helical" evidence="6">
    <location>
        <begin position="349"/>
        <end position="370"/>
    </location>
</feature>
<dbReference type="PATRIC" id="fig|33935.3.peg.2405"/>
<keyword evidence="3 6" id="KW-0812">Transmembrane</keyword>
<keyword evidence="5 6" id="KW-0472">Membrane</keyword>
<feature type="transmembrane region" description="Helical" evidence="6">
    <location>
        <begin position="133"/>
        <end position="150"/>
    </location>
</feature>
<dbReference type="PANTHER" id="PTHR42893">
    <property type="entry name" value="PROTEIN DETOXIFICATION 44, CHLOROPLASTIC-RELATED"/>
    <property type="match status" value="1"/>
</dbReference>
<evidence type="ECO:0000256" key="6">
    <source>
        <dbReference type="SAM" id="Phobius"/>
    </source>
</evidence>
<dbReference type="InterPro" id="IPR044644">
    <property type="entry name" value="DinF-like"/>
</dbReference>
<evidence type="ECO:0000256" key="3">
    <source>
        <dbReference type="ARBA" id="ARBA00022692"/>
    </source>
</evidence>
<feature type="transmembrane region" description="Helical" evidence="6">
    <location>
        <begin position="237"/>
        <end position="256"/>
    </location>
</feature>
<dbReference type="GO" id="GO:0005886">
    <property type="term" value="C:plasma membrane"/>
    <property type="evidence" value="ECO:0007669"/>
    <property type="project" value="TreeGrafter"/>
</dbReference>
<feature type="transmembrane region" description="Helical" evidence="6">
    <location>
        <begin position="162"/>
        <end position="180"/>
    </location>
</feature>
<dbReference type="PANTHER" id="PTHR42893:SF46">
    <property type="entry name" value="PROTEIN DETOXIFICATION 44, CHLOROPLASTIC"/>
    <property type="match status" value="1"/>
</dbReference>
<comment type="caution">
    <text evidence="7">The sequence shown here is derived from an EMBL/GenBank/DDBJ whole genome shotgun (WGS) entry which is preliminary data.</text>
</comment>
<dbReference type="NCBIfam" id="TIGR00797">
    <property type="entry name" value="matE"/>
    <property type="match status" value="1"/>
</dbReference>
<protein>
    <recommendedName>
        <fullName evidence="9">Damage-inducible protein F</fullName>
    </recommendedName>
</protein>
<dbReference type="EMBL" id="LGCI01000010">
    <property type="protein sequence ID" value="KOY81066.1"/>
    <property type="molecule type" value="Genomic_DNA"/>
</dbReference>
<feature type="transmembrane region" description="Helical" evidence="6">
    <location>
        <begin position="186"/>
        <end position="205"/>
    </location>
</feature>
<dbReference type="GO" id="GO:0015297">
    <property type="term" value="F:antiporter activity"/>
    <property type="evidence" value="ECO:0007669"/>
    <property type="project" value="InterPro"/>
</dbReference>
<feature type="transmembrane region" description="Helical" evidence="6">
    <location>
        <begin position="407"/>
        <end position="424"/>
    </location>
</feature>
<proteinExistence type="inferred from homology"/>
<evidence type="ECO:0000256" key="2">
    <source>
        <dbReference type="ARBA" id="ARBA00010199"/>
    </source>
</evidence>
<evidence type="ECO:0000313" key="7">
    <source>
        <dbReference type="EMBL" id="KOY81066.1"/>
    </source>
</evidence>
<dbReference type="OrthoDB" id="9776324at2"/>
<feature type="transmembrane region" description="Helical" evidence="6">
    <location>
        <begin position="39"/>
        <end position="58"/>
    </location>
</feature>
<dbReference type="InterPro" id="IPR002528">
    <property type="entry name" value="MATE_fam"/>
</dbReference>
<dbReference type="Proteomes" id="UP000037977">
    <property type="component" value="Unassembled WGS sequence"/>
</dbReference>
<dbReference type="RefSeq" id="WP_053996305.1">
    <property type="nucleotide sequence ID" value="NZ_CP065643.1"/>
</dbReference>
<dbReference type="STRING" id="33935.ADM90_18075"/>
<dbReference type="CDD" id="cd13136">
    <property type="entry name" value="MATE_DinF_like"/>
    <property type="match status" value="1"/>
</dbReference>